<dbReference type="Proteomes" id="UP000032675">
    <property type="component" value="Unassembled WGS sequence"/>
</dbReference>
<proteinExistence type="predicted"/>
<accession>A0A0D6PXF1</accession>
<organism evidence="1 2">
    <name type="scientific">Komagataeibacter europaeus NBRC 3261</name>
    <dbReference type="NCBI Taxonomy" id="1234669"/>
    <lineage>
        <taxon>Bacteria</taxon>
        <taxon>Pseudomonadati</taxon>
        <taxon>Pseudomonadota</taxon>
        <taxon>Alphaproteobacteria</taxon>
        <taxon>Acetobacterales</taxon>
        <taxon>Acetobacteraceae</taxon>
        <taxon>Komagataeibacter</taxon>
    </lineage>
</organism>
<comment type="caution">
    <text evidence="1">The sequence shown here is derived from an EMBL/GenBank/DDBJ whole genome shotgun (WGS) entry which is preliminary data.</text>
</comment>
<evidence type="ECO:0000313" key="2">
    <source>
        <dbReference type="Proteomes" id="UP000032675"/>
    </source>
</evidence>
<evidence type="ECO:0000313" key="1">
    <source>
        <dbReference type="EMBL" id="GAN95445.1"/>
    </source>
</evidence>
<name>A0A0D6PXF1_KOMEU</name>
<protein>
    <submittedName>
        <fullName evidence="1">Uncharacterized protein</fullName>
    </submittedName>
</protein>
<reference evidence="1 2" key="1">
    <citation type="submission" date="2012-11" db="EMBL/GenBank/DDBJ databases">
        <title>Whole genome sequence of Gluconacetobacter europaeus NBRC3261.</title>
        <authorList>
            <person name="Azuma Y."/>
            <person name="Higashiura N."/>
            <person name="Hirakawa H."/>
            <person name="Matsushita K."/>
        </authorList>
    </citation>
    <scope>NUCLEOTIDE SEQUENCE [LARGE SCALE GENOMIC DNA]</scope>
    <source>
        <strain evidence="1 2">NBRC 3261</strain>
    </source>
</reference>
<dbReference type="AlphaFoldDB" id="A0A0D6PXF1"/>
<gene>
    <name evidence="1" type="ORF">Geu3261_0025_001</name>
</gene>
<sequence length="135" mass="14701">MKSQPPMLRRGDVVVRGHSQGIVVTAVDKRVLVVPLVRGTNLLHRADVMPIAWEASVSLRDMVISCGFWGWIDVAGQKRVGQVCVRTMQEVINAMRREAAARQTERLPAGLVKSSLAFGPMMGSRGRRVGAPSLG</sequence>
<dbReference type="EMBL" id="BANI01000025">
    <property type="protein sequence ID" value="GAN95445.1"/>
    <property type="molecule type" value="Genomic_DNA"/>
</dbReference>